<gene>
    <name evidence="1" type="ORF">PHMEG_00015497</name>
</gene>
<proteinExistence type="predicted"/>
<dbReference type="OrthoDB" id="72397at2759"/>
<evidence type="ECO:0000313" key="2">
    <source>
        <dbReference type="Proteomes" id="UP000198211"/>
    </source>
</evidence>
<dbReference type="AlphaFoldDB" id="A0A225W2Q3"/>
<evidence type="ECO:0000313" key="1">
    <source>
        <dbReference type="EMBL" id="OWZ11478.1"/>
    </source>
</evidence>
<keyword evidence="2" id="KW-1185">Reference proteome</keyword>
<reference evidence="2" key="1">
    <citation type="submission" date="2017-03" db="EMBL/GenBank/DDBJ databases">
        <title>Phytopthora megakarya and P. palmivora, two closely related causual agents of cacao black pod achieved similar genome size and gene model numbers by different mechanisms.</title>
        <authorList>
            <person name="Ali S."/>
            <person name="Shao J."/>
            <person name="Larry D.J."/>
            <person name="Kronmiller B."/>
            <person name="Shen D."/>
            <person name="Strem M.D."/>
            <person name="Melnick R.L."/>
            <person name="Guiltinan M.J."/>
            <person name="Tyler B.M."/>
            <person name="Meinhardt L.W."/>
            <person name="Bailey B.A."/>
        </authorList>
    </citation>
    <scope>NUCLEOTIDE SEQUENCE [LARGE SCALE GENOMIC DNA]</scope>
    <source>
        <strain evidence="2">zdho120</strain>
    </source>
</reference>
<sequence length="71" mass="7829">MGSLLSTSPLPLEKKRIIETTEGANDLIIASSEPLFRDEMKAESATWSEDSICTTIQRFAGLLPDSAEMRK</sequence>
<protein>
    <submittedName>
        <fullName evidence="1">Uncharacterized protein</fullName>
    </submittedName>
</protein>
<dbReference type="EMBL" id="NBNE01002115">
    <property type="protein sequence ID" value="OWZ11478.1"/>
    <property type="molecule type" value="Genomic_DNA"/>
</dbReference>
<comment type="caution">
    <text evidence="1">The sequence shown here is derived from an EMBL/GenBank/DDBJ whole genome shotgun (WGS) entry which is preliminary data.</text>
</comment>
<dbReference type="Proteomes" id="UP000198211">
    <property type="component" value="Unassembled WGS sequence"/>
</dbReference>
<organism evidence="1 2">
    <name type="scientific">Phytophthora megakarya</name>
    <dbReference type="NCBI Taxonomy" id="4795"/>
    <lineage>
        <taxon>Eukaryota</taxon>
        <taxon>Sar</taxon>
        <taxon>Stramenopiles</taxon>
        <taxon>Oomycota</taxon>
        <taxon>Peronosporomycetes</taxon>
        <taxon>Peronosporales</taxon>
        <taxon>Peronosporaceae</taxon>
        <taxon>Phytophthora</taxon>
    </lineage>
</organism>
<name>A0A225W2Q3_9STRA</name>
<accession>A0A225W2Q3</accession>